<dbReference type="Gene3D" id="1.10.10.60">
    <property type="entry name" value="Homeodomain-like"/>
    <property type="match status" value="1"/>
</dbReference>
<dbReference type="Proteomes" id="UP000542695">
    <property type="component" value="Unassembled WGS sequence"/>
</dbReference>
<evidence type="ECO:0000313" key="7">
    <source>
        <dbReference type="Proteomes" id="UP000542695"/>
    </source>
</evidence>
<dbReference type="InterPro" id="IPR009057">
    <property type="entry name" value="Homeodomain-like_sf"/>
</dbReference>
<dbReference type="RefSeq" id="WP_115273001.1">
    <property type="nucleotide sequence ID" value="NZ_JACARV010000153.1"/>
</dbReference>
<proteinExistence type="predicted"/>
<dbReference type="Gene3D" id="1.10.357.10">
    <property type="entry name" value="Tetracycline Repressor, domain 2"/>
    <property type="match status" value="1"/>
</dbReference>
<organism evidence="5 6">
    <name type="scientific">Pseudomonas putida</name>
    <name type="common">Arthrobacter siderocapsulatus</name>
    <dbReference type="NCBI Taxonomy" id="303"/>
    <lineage>
        <taxon>Bacteria</taxon>
        <taxon>Pseudomonadati</taxon>
        <taxon>Pseudomonadota</taxon>
        <taxon>Gammaproteobacteria</taxon>
        <taxon>Pseudomonadales</taxon>
        <taxon>Pseudomonadaceae</taxon>
        <taxon>Pseudomonas</taxon>
    </lineage>
</organism>
<dbReference type="InterPro" id="IPR050624">
    <property type="entry name" value="HTH-type_Tx_Regulator"/>
</dbReference>
<evidence type="ECO:0000313" key="4">
    <source>
        <dbReference type="EMBL" id="NWC84285.1"/>
    </source>
</evidence>
<dbReference type="Pfam" id="PF00440">
    <property type="entry name" value="TetR_N"/>
    <property type="match status" value="1"/>
</dbReference>
<dbReference type="PANTHER" id="PTHR43479">
    <property type="entry name" value="ACREF/ENVCD OPERON REPRESSOR-RELATED"/>
    <property type="match status" value="1"/>
</dbReference>
<dbReference type="SUPFAM" id="SSF46689">
    <property type="entry name" value="Homeodomain-like"/>
    <property type="match status" value="1"/>
</dbReference>
<dbReference type="PROSITE" id="PS01081">
    <property type="entry name" value="HTH_TETR_1"/>
    <property type="match status" value="1"/>
</dbReference>
<sequence length="205" mass="23320">MKDRKDERVLSPIREAQAKMTRDRIVEAAFSAFSLKGYQATSATEIAAAAGVSRATFYLHFTTKAEIILDVIERNQAELFSRYALLARDSCGNENDVYQWLIASIERWKGEGLHYQAMEQAVASEAKVAQRWIESITQAASLFTREFTPDSTESRFNDNHLAVLALIIQFERSMFFSVVGDLIEVEPYCRALARQWWAVLAQLRA</sequence>
<dbReference type="GO" id="GO:0003677">
    <property type="term" value="F:DNA binding"/>
    <property type="evidence" value="ECO:0007669"/>
    <property type="project" value="UniProtKB-UniRule"/>
</dbReference>
<keyword evidence="1 2" id="KW-0238">DNA-binding</keyword>
<dbReference type="EMBL" id="UGUY01000001">
    <property type="protein sequence ID" value="SUD66204.1"/>
    <property type="molecule type" value="Genomic_DNA"/>
</dbReference>
<dbReference type="EMBL" id="JACARV010000153">
    <property type="protein sequence ID" value="NWC84285.1"/>
    <property type="molecule type" value="Genomic_DNA"/>
</dbReference>
<gene>
    <name evidence="5" type="primary">phaD</name>
    <name evidence="4" type="ORF">HX798_28995</name>
    <name evidence="5" type="ORF">NCTC7914_00236</name>
</gene>
<dbReference type="InterPro" id="IPR001647">
    <property type="entry name" value="HTH_TetR"/>
</dbReference>
<reference evidence="4 7" key="2">
    <citation type="submission" date="2020-04" db="EMBL/GenBank/DDBJ databases">
        <title>Molecular characterization of pseudomonads from Agaricus bisporus reveal novel blotch 2 pathogens in Western Europe.</title>
        <authorList>
            <person name="Taparia T."/>
            <person name="Krijger M."/>
            <person name="Haynes E."/>
            <person name="Elpinstone J.G."/>
            <person name="Noble R."/>
            <person name="Van Der Wolf J."/>
        </authorList>
    </citation>
    <scope>NUCLEOTIDE SEQUENCE [LARGE SCALE GENOMIC DNA]</scope>
    <source>
        <strain evidence="4 7">P7765</strain>
    </source>
</reference>
<dbReference type="AlphaFoldDB" id="A0A379KFB8"/>
<reference evidence="5 6" key="1">
    <citation type="submission" date="2018-06" db="EMBL/GenBank/DDBJ databases">
        <authorList>
            <consortium name="Pathogen Informatics"/>
            <person name="Doyle S."/>
        </authorList>
    </citation>
    <scope>NUCLEOTIDE SEQUENCE [LARGE SCALE GENOMIC DNA]</scope>
    <source>
        <strain evidence="5 6">NCTC7914</strain>
    </source>
</reference>
<feature type="DNA-binding region" description="H-T-H motif" evidence="2">
    <location>
        <begin position="42"/>
        <end position="61"/>
    </location>
</feature>
<evidence type="ECO:0000256" key="2">
    <source>
        <dbReference type="PROSITE-ProRule" id="PRU00335"/>
    </source>
</evidence>
<dbReference type="PROSITE" id="PS50977">
    <property type="entry name" value="HTH_TETR_2"/>
    <property type="match status" value="1"/>
</dbReference>
<dbReference type="PRINTS" id="PR00455">
    <property type="entry name" value="HTHTETR"/>
</dbReference>
<dbReference type="PANTHER" id="PTHR43479:SF11">
    <property type="entry name" value="ACREF_ENVCD OPERON REPRESSOR-RELATED"/>
    <property type="match status" value="1"/>
</dbReference>
<evidence type="ECO:0000313" key="6">
    <source>
        <dbReference type="Proteomes" id="UP000254602"/>
    </source>
</evidence>
<evidence type="ECO:0000313" key="5">
    <source>
        <dbReference type="EMBL" id="SUD66204.1"/>
    </source>
</evidence>
<name>A0A379KFB8_PSEPU</name>
<evidence type="ECO:0000256" key="1">
    <source>
        <dbReference type="ARBA" id="ARBA00023125"/>
    </source>
</evidence>
<accession>A0A379KFB8</accession>
<dbReference type="InterPro" id="IPR023772">
    <property type="entry name" value="DNA-bd_HTH_TetR-type_CS"/>
</dbReference>
<protein>
    <submittedName>
        <fullName evidence="4">TetR/AcrR family transcriptional regulator</fullName>
    </submittedName>
    <submittedName>
        <fullName evidence="5">Transcriptional regulator PhaD</fullName>
    </submittedName>
</protein>
<dbReference type="Proteomes" id="UP000254602">
    <property type="component" value="Unassembled WGS sequence"/>
</dbReference>
<evidence type="ECO:0000259" key="3">
    <source>
        <dbReference type="PROSITE" id="PS50977"/>
    </source>
</evidence>
<feature type="domain" description="HTH tetR-type" evidence="3">
    <location>
        <begin position="19"/>
        <end position="79"/>
    </location>
</feature>